<reference evidence="2 3" key="1">
    <citation type="submission" date="2016-10" db="EMBL/GenBank/DDBJ databases">
        <authorList>
            <person name="de Groot N.N."/>
        </authorList>
    </citation>
    <scope>NUCLEOTIDE SEQUENCE [LARGE SCALE GENOMIC DNA]</scope>
    <source>
        <strain evidence="2 3">Nl18</strain>
    </source>
</reference>
<dbReference type="EMBL" id="FOCT01000010">
    <property type="protein sequence ID" value="SEO03214.1"/>
    <property type="molecule type" value="Genomic_DNA"/>
</dbReference>
<dbReference type="Proteomes" id="UP000183898">
    <property type="component" value="Unassembled WGS sequence"/>
</dbReference>
<gene>
    <name evidence="2" type="ORF">SAMN05216404_11068</name>
</gene>
<dbReference type="Pfam" id="PF00882">
    <property type="entry name" value="Zn_dep_PLPC"/>
    <property type="match status" value="1"/>
</dbReference>
<protein>
    <submittedName>
        <fullName evidence="2">Zinc dependent phospholipase C</fullName>
    </submittedName>
</protein>
<proteinExistence type="predicted"/>
<name>A0A1H8LDH1_9PROT</name>
<dbReference type="RefSeq" id="WP_074747508.1">
    <property type="nucleotide sequence ID" value="NZ_FOCT01000010.1"/>
</dbReference>
<evidence type="ECO:0000313" key="3">
    <source>
        <dbReference type="Proteomes" id="UP000183898"/>
    </source>
</evidence>
<sequence>MPGAYAHLTMVNLVKEPDRLEKQGFPPEAIVSVLDYFRFCELGAVSPDYPYLDIAHSSAGQWADRMHYQRTGDMIKAGVEWIRRLDGASRQKAFSWLLGYTSHVVTDTTIHPVIELKVGEYQKNKDKHRICEMHQDAYIFQRLNLGEIGLAEHLGSGIWGCCDKPGSGKLDSVITRTWQSMLETCYGGAYQTDPPLIDNWHGAFKFVVDKAEEGHALPPFARHVAANLGLTYPAVADLDPQYLESLATPLEAMSYDAIFDRALENVLATGSLIAKAVFENDDSYATTVVNCNLDTGKDDQGNHIYWKKGVS</sequence>
<dbReference type="AlphaFoldDB" id="A0A1H8LDH1"/>
<evidence type="ECO:0000259" key="1">
    <source>
        <dbReference type="Pfam" id="PF00882"/>
    </source>
</evidence>
<organism evidence="2 3">
    <name type="scientific">Nitrosospira multiformis</name>
    <dbReference type="NCBI Taxonomy" id="1231"/>
    <lineage>
        <taxon>Bacteria</taxon>
        <taxon>Pseudomonadati</taxon>
        <taxon>Pseudomonadota</taxon>
        <taxon>Betaproteobacteria</taxon>
        <taxon>Nitrosomonadales</taxon>
        <taxon>Nitrosomonadaceae</taxon>
        <taxon>Nitrosospira</taxon>
    </lineage>
</organism>
<evidence type="ECO:0000313" key="2">
    <source>
        <dbReference type="EMBL" id="SEO03214.1"/>
    </source>
</evidence>
<feature type="domain" description="Phospholipase C/D" evidence="1">
    <location>
        <begin position="7"/>
        <end position="185"/>
    </location>
</feature>
<accession>A0A1H8LDH1</accession>
<dbReference type="InterPro" id="IPR029002">
    <property type="entry name" value="PLPC/GPLD1"/>
</dbReference>